<evidence type="ECO:0000256" key="2">
    <source>
        <dbReference type="ARBA" id="ARBA00006432"/>
    </source>
</evidence>
<dbReference type="PROSITE" id="PS00455">
    <property type="entry name" value="AMP_BINDING"/>
    <property type="match status" value="2"/>
</dbReference>
<dbReference type="PROSITE" id="PS50075">
    <property type="entry name" value="CARRIER"/>
    <property type="match status" value="2"/>
</dbReference>
<dbReference type="NCBIfam" id="NF003417">
    <property type="entry name" value="PRK04813.1"/>
    <property type="match status" value="2"/>
</dbReference>
<keyword evidence="3" id="KW-0596">Phosphopantetheine</keyword>
<dbReference type="Pfam" id="PF00668">
    <property type="entry name" value="Condensation"/>
    <property type="match status" value="3"/>
</dbReference>
<dbReference type="InterPro" id="IPR045851">
    <property type="entry name" value="AMP-bd_C_sf"/>
</dbReference>
<evidence type="ECO:0000259" key="9">
    <source>
        <dbReference type="PROSITE" id="PS50075"/>
    </source>
</evidence>
<dbReference type="NCBIfam" id="TIGR01733">
    <property type="entry name" value="AA-adenyl-dom"/>
    <property type="match status" value="2"/>
</dbReference>
<dbReference type="Proteomes" id="UP000027778">
    <property type="component" value="Unassembled WGS sequence"/>
</dbReference>
<keyword evidence="6" id="KW-0067">ATP-binding</keyword>
<dbReference type="PANTHER" id="PTHR45527">
    <property type="entry name" value="NONRIBOSOMAL PEPTIDE SYNTHETASE"/>
    <property type="match status" value="1"/>
</dbReference>
<dbReference type="GO" id="GO:0044550">
    <property type="term" value="P:secondary metabolite biosynthetic process"/>
    <property type="evidence" value="ECO:0007669"/>
    <property type="project" value="TreeGrafter"/>
</dbReference>
<evidence type="ECO:0000256" key="8">
    <source>
        <dbReference type="SAM" id="Coils"/>
    </source>
</evidence>
<dbReference type="RefSeq" id="WP_033673161.1">
    <property type="nucleotide sequence ID" value="NZ_JOTM01000002.1"/>
</dbReference>
<dbReference type="SUPFAM" id="SSF56801">
    <property type="entry name" value="Acetyl-CoA synthetase-like"/>
    <property type="match status" value="2"/>
</dbReference>
<dbReference type="SUPFAM" id="SSF52777">
    <property type="entry name" value="CoA-dependent acyltransferases"/>
    <property type="match status" value="6"/>
</dbReference>
<dbReference type="InterPro" id="IPR036736">
    <property type="entry name" value="ACP-like_sf"/>
</dbReference>
<dbReference type="PRINTS" id="PR00154">
    <property type="entry name" value="AMPBINDING"/>
</dbReference>
<dbReference type="eggNOG" id="COG1020">
    <property type="taxonomic scope" value="Bacteria"/>
</dbReference>
<dbReference type="Gene3D" id="2.30.38.10">
    <property type="entry name" value="Luciferase, Domain 3"/>
    <property type="match status" value="2"/>
</dbReference>
<dbReference type="Pfam" id="PF00550">
    <property type="entry name" value="PP-binding"/>
    <property type="match status" value="2"/>
</dbReference>
<dbReference type="Gene3D" id="3.30.300.30">
    <property type="match status" value="2"/>
</dbReference>
<feature type="domain" description="Carrier" evidence="9">
    <location>
        <begin position="2001"/>
        <end position="2075"/>
    </location>
</feature>
<dbReference type="InterPro" id="IPR020845">
    <property type="entry name" value="AMP-binding_CS"/>
</dbReference>
<evidence type="ECO:0000256" key="1">
    <source>
        <dbReference type="ARBA" id="ARBA00001957"/>
    </source>
</evidence>
<dbReference type="CDD" id="cd19543">
    <property type="entry name" value="DCL_NRPS"/>
    <property type="match status" value="1"/>
</dbReference>
<sequence length="2510" mass="289292">MSAKTMIKEMYQTTDMQKGMIFHSLMNDSGEYCVLLDIRLKGNLNVEVLEKSFNIMIENYDVFRTLFIYKKTETPLQVVLKERKGTIYFEDLSDLEESTKSLKMKTYWEGNKGFDLQKDLLMKIGIFKLSEDEYSLQLYFHHIILDGWCMGIFLGEFFDTYTKLKNGIAIKPVPKFQYKTYMSWLKAQDMDEAKKYWEEYIEDYNNVLNFPMKYNTQNSMYKQNAAYVEIKGEAFQNLIHIAQNNYLTLNTVLQSAWGIVLQKYFNMNDVVFGTVTSGRNIPLDGIEKALGLFINTLPTRIKTEEDDTILSLMKKVQERSNAGRDYEYYSLVDIQEKTAVGNELINHIMAFENYPFEQKKTDEDSDFVITGFHGQEKTNYHLNIKAVMLEGMLQIEFLYNEFVFEEKTIMRLKGFLEKILNEISNDSSKKIRKIEMIEKEEKQKILNEFNCTNSVILDNEDTVQKYVQRTLQMGGNKTAIYCKDAEISYAELDEKTTQIGRVLRDKGIKRNDVVGIVMNRGVEVALGILGVLKAGGAYLPIDATLPKDRINFLLKDSKASIVLSQKNILKNFEFDGEVLALDVPETYNQASLDLLENLNEPEDSAYVIYTSGTTGTPKGVVLKNIALVNITKDLVTKMDLKKGGVLSTASISFDMFSMEFFMSLGLLGEFVIADHEERMDNLHLSRLIEQRNVKVMWMTPSRVATFLYDEKNRNTLNKLQRICLGGEALKENVLEELWEQTDAKIFNFYGPTEITVYCTAKEMKPGEKEITIGSPISNSEIYIVGNDGNLCPIGVPGEILVGGIGLAKEYLNREDLTQEKFVANPYKKGEKVYKTGDLGCWTSAGEIKYIGRIDEQIKIRGNRVEIGEIEESLKKIEGIRDCVVLVLDKDNGEKVLSAYIVGEEEDQVFIKNELSKELPSYMIPSHITNVESIPITVNGKVDKKELQKVNIEMRNLEHEEPINQLQKQIKMVWEKILGQERIGINQSFFDIGGSSITAMKLSSKLGEVFKKEVSVKDIFVYETIAKQEEFLEKMGEKRRERKIKPIGEKAYYKTSSAEKRMYLLQQYGTNNKAYNTMVAFDIYGNLDSEELEYKLNLLIERHQNLKSQYEIQNEELMKCINQSVRIKLKKYEMNEEEILDYKDKIIEAFDLTNPPLIKAVLIKVENEKHVLVLNFHHIVVDGLSMKILVDDFLALYKGDTLNINPLRYVDYAHWEHEWKLSSEKEKEEKYWLNMLNDEVEKLQIRTDYERPQIKQFKGKMLQFPIETSTVNDLKKICKQEKTTMYMLMLSMYKLLLSKYSGKEDVLIGTVASGRKAEELENIVGMFVNTLPLRSKVSGEKQFKDYLQEIKKLCVESFVHQMYPFDELIKKLNVEIDSSSNPLFDYLFVYQNSEKSLLNEKIKDIEIKSSNLNLVPDISKFDISLEVFEEENGMQCFVNYDVDLFKESTIRMFMNHFNYLLKSIAFNINKKIKDIQLVDTEEKRKLLSHISSGRAENVKAEDVLQERIKHYGIANSKDKALVFKGKSINYEQLNKKTNQLAHLLRKSGVGRNKIVAIVMERGLEVPLAMIGVLKAGGAYLPIDVDLPRERIEYMLRDSGACVVLTQSRVKNNFHFAGEVLELDGESVYAKESEEDVSSVNEIEDLAYIIYTSGTTGEPKGVMLTNKSLTNLLKDSIQRFQFSTEEVGIALSSISFDMFSSELFILLYNKGTVIITDNEERLDVINIIELMKRYAVTSILTTPSRISTALHLFQNSGVLKNMKRIMFGGESLPSDLVEKLQRDYSMCIFNLYGPSEATMHCTSKKIIDRDNITIGRPINNTEIYILNHDLQLVPVGVVGEICIGGFGIAQGYLQKEELTNEKFVENPYVNGEKIYKTGDVGYWNESGEIVYLGRNDEQIKIRGYRVEPEEIQEKLNNMPEVKDSVVLACKEDSGETYLVAYVVTDVSNMNNIRGALEHLVPNYMVPKYFTKVDNIPITINGKIDKKKLGSLKVEKLERKNLKQPENLRQQVLVDIIKSVLTVDEISLDDHFLYIGGDSFKAIDIIAKLRKEGLTVGVGKFLSSSTIEEISFELKEMEDVNTEEIIADTKLSPMHKKVMEHNDEKAINSFTQAILLVNHDGFVEDIVQTNFENILKHHDILRANYVRKGEMTQVIRGMKERNDIYKLHVYQLHEEELEEKQIEKIYSELKADIAVDKHLIKLAIFKGAKKDYLLFIIHHFLMDTVSWMIILEDFIDGYSKLINNQAADLGRKSSPYSKWIEAIYEYGNSQEILGSYQHWEQIEKEFKDDEIRFRNMGNMKLLTREFTKEETMAIKKVQQLYSVKFENILLAAFGTRLKEIEGKERILIEKESHGRNLDFDGVNLSNTIGWFTSPYPFVIDVSNEDIVENMKSVNKDSEQVPRYGRDYSILRYIREAKDYQFKLEPKYVFNHLGEVKNKLYEDHKLSLANIELDNNPSDNYKVNYSIYTFSRIDNDMLRINIQYNTAEYDDSAMEEFISSYQEGILNITNGCLV</sequence>
<name>A0A073KFL7_9BACI</name>
<comment type="cofactor">
    <cofactor evidence="1">
        <name>pantetheine 4'-phosphate</name>
        <dbReference type="ChEBI" id="CHEBI:47942"/>
    </cofactor>
</comment>
<dbReference type="GO" id="GO:0003824">
    <property type="term" value="F:catalytic activity"/>
    <property type="evidence" value="ECO:0007669"/>
    <property type="project" value="InterPro"/>
</dbReference>
<feature type="coiled-coil region" evidence="8">
    <location>
        <begin position="1088"/>
        <end position="1122"/>
    </location>
</feature>
<evidence type="ECO:0000313" key="10">
    <source>
        <dbReference type="EMBL" id="KEK25306.1"/>
    </source>
</evidence>
<dbReference type="GO" id="GO:0005829">
    <property type="term" value="C:cytosol"/>
    <property type="evidence" value="ECO:0007669"/>
    <property type="project" value="TreeGrafter"/>
</dbReference>
<comment type="caution">
    <text evidence="10">The sequence shown here is derived from an EMBL/GenBank/DDBJ whole genome shotgun (WGS) entry which is preliminary data.</text>
</comment>
<dbReference type="GO" id="GO:0005524">
    <property type="term" value="F:ATP binding"/>
    <property type="evidence" value="ECO:0007669"/>
    <property type="project" value="UniProtKB-KW"/>
</dbReference>
<organism evidence="10 11">
    <name type="scientific">Bacillus gaemokensis</name>
    <dbReference type="NCBI Taxonomy" id="574375"/>
    <lineage>
        <taxon>Bacteria</taxon>
        <taxon>Bacillati</taxon>
        <taxon>Bacillota</taxon>
        <taxon>Bacilli</taxon>
        <taxon>Bacillales</taxon>
        <taxon>Bacillaceae</taxon>
        <taxon>Bacillus</taxon>
        <taxon>Bacillus cereus group</taxon>
    </lineage>
</organism>
<gene>
    <name evidence="10" type="ORF">BAGA_11800</name>
</gene>
<dbReference type="Gene3D" id="1.10.1200.10">
    <property type="entry name" value="ACP-like"/>
    <property type="match status" value="2"/>
</dbReference>
<protein>
    <recommendedName>
        <fullName evidence="9">Carrier domain-containing protein</fullName>
    </recommendedName>
</protein>
<evidence type="ECO:0000256" key="5">
    <source>
        <dbReference type="ARBA" id="ARBA00022741"/>
    </source>
</evidence>
<accession>A0A073KFL7</accession>
<dbReference type="Gene3D" id="3.30.559.30">
    <property type="entry name" value="Nonribosomal peptide synthetase, condensation domain"/>
    <property type="match status" value="3"/>
</dbReference>
<keyword evidence="7" id="KW-0045">Antibiotic biosynthesis</keyword>
<evidence type="ECO:0000256" key="3">
    <source>
        <dbReference type="ARBA" id="ARBA00022450"/>
    </source>
</evidence>
<dbReference type="PANTHER" id="PTHR45527:SF1">
    <property type="entry name" value="FATTY ACID SYNTHASE"/>
    <property type="match status" value="1"/>
</dbReference>
<dbReference type="Pfam" id="PF13193">
    <property type="entry name" value="AMP-binding_C"/>
    <property type="match status" value="2"/>
</dbReference>
<dbReference type="SUPFAM" id="SSF47336">
    <property type="entry name" value="ACP-like"/>
    <property type="match status" value="2"/>
</dbReference>
<dbReference type="OrthoDB" id="9765680at2"/>
<dbReference type="STRING" id="574375.AZF08_07540"/>
<evidence type="ECO:0000313" key="11">
    <source>
        <dbReference type="Proteomes" id="UP000027778"/>
    </source>
</evidence>
<dbReference type="GO" id="GO:0008610">
    <property type="term" value="P:lipid biosynthetic process"/>
    <property type="evidence" value="ECO:0007669"/>
    <property type="project" value="UniProtKB-ARBA"/>
</dbReference>
<keyword evidence="8" id="KW-0175">Coiled coil</keyword>
<dbReference type="Gene3D" id="3.30.559.10">
    <property type="entry name" value="Chloramphenicol acetyltransferase-like domain"/>
    <property type="match status" value="3"/>
</dbReference>
<dbReference type="GO" id="GO:0043041">
    <property type="term" value="P:amino acid activation for nonribosomal peptide biosynthetic process"/>
    <property type="evidence" value="ECO:0007669"/>
    <property type="project" value="TreeGrafter"/>
</dbReference>
<evidence type="ECO:0000256" key="7">
    <source>
        <dbReference type="ARBA" id="ARBA00023194"/>
    </source>
</evidence>
<dbReference type="EMBL" id="JOTM01000002">
    <property type="protein sequence ID" value="KEK25306.1"/>
    <property type="molecule type" value="Genomic_DNA"/>
</dbReference>
<dbReference type="GO" id="GO:0017000">
    <property type="term" value="P:antibiotic biosynthetic process"/>
    <property type="evidence" value="ECO:0007669"/>
    <property type="project" value="UniProtKB-KW"/>
</dbReference>
<dbReference type="InterPro" id="IPR006162">
    <property type="entry name" value="Ppantetheine_attach_site"/>
</dbReference>
<dbReference type="InterPro" id="IPR001242">
    <property type="entry name" value="Condensation_dom"/>
</dbReference>
<dbReference type="CDD" id="cd05930">
    <property type="entry name" value="A_NRPS"/>
    <property type="match status" value="2"/>
</dbReference>
<feature type="domain" description="Carrier" evidence="9">
    <location>
        <begin position="960"/>
        <end position="1035"/>
    </location>
</feature>
<dbReference type="GO" id="GO:0031177">
    <property type="term" value="F:phosphopantetheine binding"/>
    <property type="evidence" value="ECO:0007669"/>
    <property type="project" value="TreeGrafter"/>
</dbReference>
<dbReference type="InterPro" id="IPR000873">
    <property type="entry name" value="AMP-dep_synth/lig_dom"/>
</dbReference>
<keyword evidence="5" id="KW-0547">Nucleotide-binding</keyword>
<dbReference type="InterPro" id="IPR025110">
    <property type="entry name" value="AMP-bd_C"/>
</dbReference>
<keyword evidence="4" id="KW-0597">Phosphoprotein</keyword>
<dbReference type="Pfam" id="PF00501">
    <property type="entry name" value="AMP-binding"/>
    <property type="match status" value="2"/>
</dbReference>
<evidence type="ECO:0000256" key="6">
    <source>
        <dbReference type="ARBA" id="ARBA00022840"/>
    </source>
</evidence>
<dbReference type="PROSITE" id="PS00012">
    <property type="entry name" value="PHOSPHOPANTETHEINE"/>
    <property type="match status" value="1"/>
</dbReference>
<dbReference type="InterPro" id="IPR009081">
    <property type="entry name" value="PP-bd_ACP"/>
</dbReference>
<dbReference type="InterPro" id="IPR020459">
    <property type="entry name" value="AMP-binding"/>
</dbReference>
<proteinExistence type="inferred from homology"/>
<dbReference type="FunFam" id="3.40.50.980:FF:000001">
    <property type="entry name" value="Non-ribosomal peptide synthetase"/>
    <property type="match status" value="2"/>
</dbReference>
<evidence type="ECO:0000256" key="4">
    <source>
        <dbReference type="ARBA" id="ARBA00022553"/>
    </source>
</evidence>
<dbReference type="InterPro" id="IPR023213">
    <property type="entry name" value="CAT-like_dom_sf"/>
</dbReference>
<dbReference type="CDD" id="cd19531">
    <property type="entry name" value="LCL_NRPS-like"/>
    <property type="match status" value="1"/>
</dbReference>
<reference evidence="10 11" key="1">
    <citation type="submission" date="2014-06" db="EMBL/GenBank/DDBJ databases">
        <title>Draft genome sequence of Bacillus gaemokensis JCM 15801 (MCCC 1A00707).</title>
        <authorList>
            <person name="Lai Q."/>
            <person name="Liu Y."/>
            <person name="Shao Z."/>
        </authorList>
    </citation>
    <scope>NUCLEOTIDE SEQUENCE [LARGE SCALE GENOMIC DNA]</scope>
    <source>
        <strain evidence="10 11">JCM 15801</strain>
    </source>
</reference>
<dbReference type="InterPro" id="IPR010071">
    <property type="entry name" value="AA_adenyl_dom"/>
</dbReference>
<comment type="similarity">
    <text evidence="2">Belongs to the ATP-dependent AMP-binding enzyme family.</text>
</comment>
<dbReference type="Gene3D" id="3.40.50.980">
    <property type="match status" value="4"/>
</dbReference>
<keyword evidence="11" id="KW-1185">Reference proteome</keyword>